<feature type="coiled-coil region" evidence="1">
    <location>
        <begin position="159"/>
        <end position="277"/>
    </location>
</feature>
<evidence type="ECO:0000256" key="1">
    <source>
        <dbReference type="SAM" id="Coils"/>
    </source>
</evidence>
<gene>
    <name evidence="2" type="ORF">DPMN_000316</name>
</gene>
<evidence type="ECO:0000313" key="2">
    <source>
        <dbReference type="EMBL" id="KAH3876472.1"/>
    </source>
</evidence>
<protein>
    <submittedName>
        <fullName evidence="2">Uncharacterized protein</fullName>
    </submittedName>
</protein>
<keyword evidence="3" id="KW-1185">Reference proteome</keyword>
<name>A0A9D4MF54_DREPO</name>
<reference evidence="2" key="2">
    <citation type="submission" date="2020-11" db="EMBL/GenBank/DDBJ databases">
        <authorList>
            <person name="McCartney M.A."/>
            <person name="Auch B."/>
            <person name="Kono T."/>
            <person name="Mallez S."/>
            <person name="Becker A."/>
            <person name="Gohl D.M."/>
            <person name="Silverstein K.A.T."/>
            <person name="Koren S."/>
            <person name="Bechman K.B."/>
            <person name="Herman A."/>
            <person name="Abrahante J.E."/>
            <person name="Garbe J."/>
        </authorList>
    </citation>
    <scope>NUCLEOTIDE SEQUENCE</scope>
    <source>
        <strain evidence="2">Duluth1</strain>
        <tissue evidence="2">Whole animal</tissue>
    </source>
</reference>
<organism evidence="2 3">
    <name type="scientific">Dreissena polymorpha</name>
    <name type="common">Zebra mussel</name>
    <name type="synonym">Mytilus polymorpha</name>
    <dbReference type="NCBI Taxonomy" id="45954"/>
    <lineage>
        <taxon>Eukaryota</taxon>
        <taxon>Metazoa</taxon>
        <taxon>Spiralia</taxon>
        <taxon>Lophotrochozoa</taxon>
        <taxon>Mollusca</taxon>
        <taxon>Bivalvia</taxon>
        <taxon>Autobranchia</taxon>
        <taxon>Heteroconchia</taxon>
        <taxon>Euheterodonta</taxon>
        <taxon>Imparidentia</taxon>
        <taxon>Neoheterodontei</taxon>
        <taxon>Myida</taxon>
        <taxon>Dreissenoidea</taxon>
        <taxon>Dreissenidae</taxon>
        <taxon>Dreissena</taxon>
    </lineage>
</organism>
<accession>A0A9D4MF54</accession>
<evidence type="ECO:0000313" key="3">
    <source>
        <dbReference type="Proteomes" id="UP000828390"/>
    </source>
</evidence>
<sequence length="306" mass="35455">MKRLSTKESLNTLMVEMEANHILEKKSSRILEDLTRAEKSARCQKISLLEHEKSILLEQNHNLNIQLSSANDAHKQDQSNIKHLQEERNNLSSKFEQSCAKTALKTKEKIIKSNDFNLKAMVDKIPSLENKIAADKEAIMRLTEIYDLNCRKDAGISEVSQLRLQLQGLEETKKNIIETSRKISEDKRDVEERLSSAQETIRSNECELKVVLEKISTYERSLAEKEAELNTKQELINTMRQDETRYTEEKKKLNNALENAQNRCKQLELTEGLLSNERHQSTWCDEQYAFIVSSERNTGLEWKSTI</sequence>
<dbReference type="EMBL" id="JAIWYP010000001">
    <property type="protein sequence ID" value="KAH3876472.1"/>
    <property type="molecule type" value="Genomic_DNA"/>
</dbReference>
<keyword evidence="1" id="KW-0175">Coiled coil</keyword>
<feature type="coiled-coil region" evidence="1">
    <location>
        <begin position="67"/>
        <end position="101"/>
    </location>
</feature>
<dbReference type="Proteomes" id="UP000828390">
    <property type="component" value="Unassembled WGS sequence"/>
</dbReference>
<dbReference type="AlphaFoldDB" id="A0A9D4MF54"/>
<reference evidence="2" key="1">
    <citation type="journal article" date="2019" name="bioRxiv">
        <title>The Genome of the Zebra Mussel, Dreissena polymorpha: A Resource for Invasive Species Research.</title>
        <authorList>
            <person name="McCartney M.A."/>
            <person name="Auch B."/>
            <person name="Kono T."/>
            <person name="Mallez S."/>
            <person name="Zhang Y."/>
            <person name="Obille A."/>
            <person name="Becker A."/>
            <person name="Abrahante J.E."/>
            <person name="Garbe J."/>
            <person name="Badalamenti J.P."/>
            <person name="Herman A."/>
            <person name="Mangelson H."/>
            <person name="Liachko I."/>
            <person name="Sullivan S."/>
            <person name="Sone E.D."/>
            <person name="Koren S."/>
            <person name="Silverstein K.A.T."/>
            <person name="Beckman K.B."/>
            <person name="Gohl D.M."/>
        </authorList>
    </citation>
    <scope>NUCLEOTIDE SEQUENCE</scope>
    <source>
        <strain evidence="2">Duluth1</strain>
        <tissue evidence="2">Whole animal</tissue>
    </source>
</reference>
<proteinExistence type="predicted"/>
<comment type="caution">
    <text evidence="2">The sequence shown here is derived from an EMBL/GenBank/DDBJ whole genome shotgun (WGS) entry which is preliminary data.</text>
</comment>